<comment type="caution">
    <text evidence="1">The sequence shown here is derived from an EMBL/GenBank/DDBJ whole genome shotgun (WGS) entry which is preliminary data.</text>
</comment>
<gene>
    <name evidence="1" type="ORF">C9J52_08445</name>
</gene>
<dbReference type="RefSeq" id="WP_045038541.1">
    <property type="nucleotide sequence ID" value="NZ_JZSR01000047.1"/>
</dbReference>
<reference evidence="1 2" key="1">
    <citation type="submission" date="2018-03" db="EMBL/GenBank/DDBJ databases">
        <title>Whole genome sequencing of Histamine producing bacteria.</title>
        <authorList>
            <person name="Butler K."/>
        </authorList>
    </citation>
    <scope>NUCLEOTIDE SEQUENCE [LARGE SCALE GENOMIC DNA]</scope>
    <source>
        <strain evidence="1 2">ATCC 51761</strain>
    </source>
</reference>
<keyword evidence="2" id="KW-1185">Reference proteome</keyword>
<protein>
    <submittedName>
        <fullName evidence="1">Uncharacterized protein</fullName>
    </submittedName>
</protein>
<organism evidence="1 2">
    <name type="scientific">Photobacterium iliopiscarium</name>
    <dbReference type="NCBI Taxonomy" id="56192"/>
    <lineage>
        <taxon>Bacteria</taxon>
        <taxon>Pseudomonadati</taxon>
        <taxon>Pseudomonadota</taxon>
        <taxon>Gammaproteobacteria</taxon>
        <taxon>Vibrionales</taxon>
        <taxon>Vibrionaceae</taxon>
        <taxon>Photobacterium</taxon>
    </lineage>
</organism>
<name>A0ABX5GTS3_9GAMM</name>
<sequence>MALSNTAQTNASQQGIAVTTTGSHSPVTIIQAIPQMTSLLTPLFDRLIEVYQPYYVEESDSNLSSETEDKIKFNSLNILANDIRDLAGFLTVIETAIDEIDSQNPGSSKKFLWAINQKYKAVKKQVLIEHKIDARNSIEIHKCISDNSDKILTQVTDSLFESVTLSVICDIDTLKATELLVSCYGFVNCKILEKPSDY</sequence>
<dbReference type="Proteomes" id="UP000241190">
    <property type="component" value="Unassembled WGS sequence"/>
</dbReference>
<dbReference type="EMBL" id="PYOP01000010">
    <property type="protein sequence ID" value="PSW98209.1"/>
    <property type="molecule type" value="Genomic_DNA"/>
</dbReference>
<evidence type="ECO:0000313" key="2">
    <source>
        <dbReference type="Proteomes" id="UP000241190"/>
    </source>
</evidence>
<proteinExistence type="predicted"/>
<accession>A0ABX5GTS3</accession>
<evidence type="ECO:0000313" key="1">
    <source>
        <dbReference type="EMBL" id="PSW98209.1"/>
    </source>
</evidence>